<dbReference type="RefSeq" id="WP_217698181.1">
    <property type="nucleotide sequence ID" value="NZ_FVZE01000001.1"/>
</dbReference>
<gene>
    <name evidence="2" type="ORF">SAMN06295987_10152</name>
</gene>
<protein>
    <recommendedName>
        <fullName evidence="4">Transmembrane anchor protein</fullName>
    </recommendedName>
</protein>
<sequence length="205" mass="22123">MTDEQPTGTPSRGKIVLLGAAAVATVTAIAVVFVFPAEFGIDPTGLGEASGLTEIANPQAGETLERGLKRKGVLTPSDTALAPEPGQSDHWTYELQPYQEIELKYVLDKDAPIVFSWSADGPLNYDMHAHPFEGGEALTESYAIAKGNQQHGRYVAAFSGIHGWHWQNRGLSTVRLTLVTSGRIVGSKVLDGRTEQDRELSPNPR</sequence>
<dbReference type="AlphaFoldDB" id="A0A1U6GRC3"/>
<organism evidence="2 3">
    <name type="scientific">Novosphingobium mathurense</name>
    <dbReference type="NCBI Taxonomy" id="428990"/>
    <lineage>
        <taxon>Bacteria</taxon>
        <taxon>Pseudomonadati</taxon>
        <taxon>Pseudomonadota</taxon>
        <taxon>Alphaproteobacteria</taxon>
        <taxon>Sphingomonadales</taxon>
        <taxon>Sphingomonadaceae</taxon>
        <taxon>Novosphingobium</taxon>
    </lineage>
</organism>
<keyword evidence="1" id="KW-1133">Transmembrane helix</keyword>
<evidence type="ECO:0000313" key="3">
    <source>
        <dbReference type="Proteomes" id="UP000190989"/>
    </source>
</evidence>
<dbReference type="EMBL" id="FVZE01000001">
    <property type="protein sequence ID" value="SLJ86058.1"/>
    <property type="molecule type" value="Genomic_DNA"/>
</dbReference>
<evidence type="ECO:0008006" key="4">
    <source>
        <dbReference type="Google" id="ProtNLM"/>
    </source>
</evidence>
<dbReference type="STRING" id="428990.SAMN06295987_10152"/>
<feature type="transmembrane region" description="Helical" evidence="1">
    <location>
        <begin position="15"/>
        <end position="35"/>
    </location>
</feature>
<evidence type="ECO:0000313" key="2">
    <source>
        <dbReference type="EMBL" id="SLJ86058.1"/>
    </source>
</evidence>
<keyword evidence="1" id="KW-0472">Membrane</keyword>
<accession>A0A1U6GRC3</accession>
<keyword evidence="1" id="KW-0812">Transmembrane</keyword>
<proteinExistence type="predicted"/>
<evidence type="ECO:0000256" key="1">
    <source>
        <dbReference type="SAM" id="Phobius"/>
    </source>
</evidence>
<dbReference type="Proteomes" id="UP000190989">
    <property type="component" value="Unassembled WGS sequence"/>
</dbReference>
<name>A0A1U6GRC3_9SPHN</name>
<keyword evidence="3" id="KW-1185">Reference proteome</keyword>
<reference evidence="3" key="1">
    <citation type="submission" date="2017-02" db="EMBL/GenBank/DDBJ databases">
        <authorList>
            <person name="Varghese N."/>
            <person name="Submissions S."/>
        </authorList>
    </citation>
    <scope>NUCLEOTIDE SEQUENCE [LARGE SCALE GENOMIC DNA]</scope>
    <source>
        <strain evidence="3">SM117</strain>
    </source>
</reference>